<dbReference type="GO" id="GO:0015108">
    <property type="term" value="F:chloride transmembrane transporter activity"/>
    <property type="evidence" value="ECO:0007669"/>
    <property type="project" value="InterPro"/>
</dbReference>
<dbReference type="PANTHER" id="PTHR43427:SF12">
    <property type="entry name" value="CHLORIDE TRANSPORTER"/>
    <property type="match status" value="1"/>
</dbReference>
<dbReference type="Pfam" id="PF00654">
    <property type="entry name" value="Voltage_CLC"/>
    <property type="match status" value="1"/>
</dbReference>
<reference evidence="7" key="1">
    <citation type="submission" date="2021-04" db="EMBL/GenBank/DDBJ databases">
        <title>A novel Synergistetes isolate from a pyrite-forming mixed culture.</title>
        <authorList>
            <person name="Bunk B."/>
            <person name="Sproer C."/>
            <person name="Spring S."/>
            <person name="Pester M."/>
        </authorList>
    </citation>
    <scope>NUCLEOTIDE SEQUENCE [LARGE SCALE GENOMIC DNA]</scope>
    <source>
        <strain evidence="7">J.5.4.2-T.3.5.2</strain>
    </source>
</reference>
<dbReference type="KEGG" id="aram:KAR29_02245"/>
<keyword evidence="2 5" id="KW-0812">Transmembrane</keyword>
<gene>
    <name evidence="6" type="ORF">KAR29_02245</name>
</gene>
<feature type="transmembrane region" description="Helical" evidence="5">
    <location>
        <begin position="99"/>
        <end position="122"/>
    </location>
</feature>
<dbReference type="EMBL" id="CP072943">
    <property type="protein sequence ID" value="QTX32778.1"/>
    <property type="molecule type" value="Genomic_DNA"/>
</dbReference>
<evidence type="ECO:0000256" key="3">
    <source>
        <dbReference type="ARBA" id="ARBA00022989"/>
    </source>
</evidence>
<keyword evidence="3 5" id="KW-1133">Transmembrane helix</keyword>
<proteinExistence type="predicted"/>
<feature type="transmembrane region" description="Helical" evidence="5">
    <location>
        <begin position="310"/>
        <end position="336"/>
    </location>
</feature>
<evidence type="ECO:0000256" key="1">
    <source>
        <dbReference type="ARBA" id="ARBA00004141"/>
    </source>
</evidence>
<dbReference type="PANTHER" id="PTHR43427">
    <property type="entry name" value="CHLORIDE CHANNEL PROTEIN CLC-E"/>
    <property type="match status" value="1"/>
</dbReference>
<dbReference type="InterPro" id="IPR001807">
    <property type="entry name" value="ClC"/>
</dbReference>
<dbReference type="AlphaFoldDB" id="A0A9Q7ADE8"/>
<dbReference type="PRINTS" id="PR00762">
    <property type="entry name" value="CLCHANNEL"/>
</dbReference>
<evidence type="ECO:0000256" key="4">
    <source>
        <dbReference type="ARBA" id="ARBA00023136"/>
    </source>
</evidence>
<comment type="subcellular location">
    <subcellularLocation>
        <location evidence="1">Membrane</location>
        <topology evidence="1">Multi-pass membrane protein</topology>
    </subcellularLocation>
</comment>
<feature type="transmembrane region" description="Helical" evidence="5">
    <location>
        <begin position="225"/>
        <end position="244"/>
    </location>
</feature>
<dbReference type="InterPro" id="IPR014743">
    <property type="entry name" value="Cl-channel_core"/>
</dbReference>
<feature type="transmembrane region" description="Helical" evidence="5">
    <location>
        <begin position="381"/>
        <end position="402"/>
    </location>
</feature>
<evidence type="ECO:0000256" key="2">
    <source>
        <dbReference type="ARBA" id="ARBA00022692"/>
    </source>
</evidence>
<evidence type="ECO:0000313" key="6">
    <source>
        <dbReference type="EMBL" id="QTX32778.1"/>
    </source>
</evidence>
<dbReference type="Gene3D" id="1.10.3080.10">
    <property type="entry name" value="Clc chloride channel"/>
    <property type="match status" value="1"/>
</dbReference>
<feature type="transmembrane region" description="Helical" evidence="5">
    <location>
        <begin position="60"/>
        <end position="78"/>
    </location>
</feature>
<dbReference type="GO" id="GO:0016020">
    <property type="term" value="C:membrane"/>
    <property type="evidence" value="ECO:0007669"/>
    <property type="project" value="UniProtKB-SubCell"/>
</dbReference>
<name>A0A9Q7ADE8_9BACT</name>
<keyword evidence="7" id="KW-1185">Reference proteome</keyword>
<feature type="transmembrane region" description="Helical" evidence="5">
    <location>
        <begin position="348"/>
        <end position="369"/>
    </location>
</feature>
<keyword evidence="4 5" id="KW-0472">Membrane</keyword>
<protein>
    <submittedName>
        <fullName evidence="6">Chloride channel protein</fullName>
    </submittedName>
</protein>
<dbReference type="RefSeq" id="WP_274374032.1">
    <property type="nucleotide sequence ID" value="NZ_CP072943.1"/>
</dbReference>
<dbReference type="Proteomes" id="UP000671879">
    <property type="component" value="Chromosome"/>
</dbReference>
<feature type="transmembrane region" description="Helical" evidence="5">
    <location>
        <begin position="152"/>
        <end position="181"/>
    </location>
</feature>
<feature type="transmembrane region" description="Helical" evidence="5">
    <location>
        <begin position="265"/>
        <end position="284"/>
    </location>
</feature>
<dbReference type="InterPro" id="IPR050368">
    <property type="entry name" value="ClC-type_chloride_channel"/>
</dbReference>
<organism evidence="6 7">
    <name type="scientific">Aminithiophilus ramosus</name>
    <dbReference type="NCBI Taxonomy" id="3029084"/>
    <lineage>
        <taxon>Bacteria</taxon>
        <taxon>Thermotogati</taxon>
        <taxon>Synergistota</taxon>
        <taxon>Synergistia</taxon>
        <taxon>Synergistales</taxon>
        <taxon>Aminithiophilaceae</taxon>
        <taxon>Aminithiophilus</taxon>
    </lineage>
</organism>
<sequence>MNSPAQKVGEVLSLIYSVVKWFALALVAGVLVGATAALFLKLLESGRREVLARPSTLRYLLLPLGLWASALLVAKLAPEAKGHGTEKVIEAVHKRSGRIALSVIPVKLVATLITLSVGGSAGKEGPCAQIGAGITSALASLLRFGDEDRKKLVICGISAGFAAIFGTPVAGAIFGIEVLFIGQMFYDVMLPSFVSGIAAYHTATLLGITYPDELLRAVPDLSGGYLLWGLAAGCFFGLVALAHIEILGLTERFFERLRLRGWQKPLLGGALLLGATALFGPRYLGLGTETIESALRGEAVPHGAFALKSLLTGITLSCGGSGGIVTPTLFVGAAAGSFFSSLSGLDPLFCAAVGLPAVLAGAANTPVAATIMAMELFGARLAPFAALACIVAFVISGHRSVYPSQILARPKSKILLVDKACPVDESSLRRRTSDLLLVRLWYYGKRLILRTKRPSR</sequence>
<feature type="transmembrane region" description="Helical" evidence="5">
    <location>
        <begin position="21"/>
        <end position="40"/>
    </location>
</feature>
<dbReference type="SUPFAM" id="SSF81340">
    <property type="entry name" value="Clc chloride channel"/>
    <property type="match status" value="1"/>
</dbReference>
<accession>A0A9Q7ADE8</accession>
<evidence type="ECO:0000313" key="7">
    <source>
        <dbReference type="Proteomes" id="UP000671879"/>
    </source>
</evidence>
<evidence type="ECO:0000256" key="5">
    <source>
        <dbReference type="SAM" id="Phobius"/>
    </source>
</evidence>